<sequence length="562" mass="61233">MAPSPDNTLLMNDLQISRTTAKKLLRSAGGDVEQAMENAFHAPNSPKRISATTVPSMVLKKPLRAAGGDIEKATEKPTHTSISPTPITPTRMASTTKAGKTSDPHPWPPSKVSSVDGDLTFLRSGVKAQREAIFGQDAATRPPTTTRKKERFTSYLRRMGMKPGAGEMDSQDAPLRKLLAEKLGTEAINAWKEPRKPGLIRNMGSCKTIPIHQSPNTFETRDTPTEYEKVEFALRTQQTLAESPGLDAVAEDATDAQLEAQVDFNKMFKKEWAETLKTTETASLMGLPGDMSSWDTLLQPAVSAPAPPNLISSAPTHVDAALKESKAHPAPDTTIVSSAQPRSDTFATAPKPLVQVSAATDKGLIYLSTTNPISQHMNEHIKESWEQEVGKLSKQSASPTPAPSTRSRPSALEPTPARPAPYKSIYSPPTPVQPLRAPAPDTTIPSTTYTLFQSISMADTREETEETFDTLEAAKEEITSLGKLHCRVKWRKTEQGKLVRVVPSYSQPKDARGMGFGITDNGKAGRWEVKVWININNGEEKKENVQVRDKEKVDKGEVAGKS</sequence>
<evidence type="ECO:0000259" key="2">
    <source>
        <dbReference type="Pfam" id="PF19026"/>
    </source>
</evidence>
<feature type="domain" description="Nascent polypeptide-associated complex subunit alpha-like UBA" evidence="2">
    <location>
        <begin position="8"/>
        <end position="37"/>
    </location>
</feature>
<name>A0A9P4LH59_9PLEO</name>
<feature type="region of interest" description="Disordered" evidence="1">
    <location>
        <begin position="323"/>
        <end position="348"/>
    </location>
</feature>
<dbReference type="Pfam" id="PF19026">
    <property type="entry name" value="UBA_HYPK"/>
    <property type="match status" value="1"/>
</dbReference>
<feature type="compositionally biased region" description="Low complexity" evidence="1">
    <location>
        <begin position="396"/>
        <end position="411"/>
    </location>
</feature>
<gene>
    <name evidence="3" type="ORF">EK21DRAFT_117150</name>
</gene>
<feature type="region of interest" description="Disordered" evidence="1">
    <location>
        <begin position="542"/>
        <end position="562"/>
    </location>
</feature>
<evidence type="ECO:0000313" key="3">
    <source>
        <dbReference type="EMBL" id="KAF2025083.1"/>
    </source>
</evidence>
<dbReference type="EMBL" id="ML978275">
    <property type="protein sequence ID" value="KAF2025083.1"/>
    <property type="molecule type" value="Genomic_DNA"/>
</dbReference>
<feature type="compositionally biased region" description="Low complexity" evidence="1">
    <location>
        <begin position="79"/>
        <end position="90"/>
    </location>
</feature>
<reference evidence="3" key="1">
    <citation type="journal article" date="2020" name="Stud. Mycol.">
        <title>101 Dothideomycetes genomes: a test case for predicting lifestyles and emergence of pathogens.</title>
        <authorList>
            <person name="Haridas S."/>
            <person name="Albert R."/>
            <person name="Binder M."/>
            <person name="Bloem J."/>
            <person name="Labutti K."/>
            <person name="Salamov A."/>
            <person name="Andreopoulos B."/>
            <person name="Baker S."/>
            <person name="Barry K."/>
            <person name="Bills G."/>
            <person name="Bluhm B."/>
            <person name="Cannon C."/>
            <person name="Castanera R."/>
            <person name="Culley D."/>
            <person name="Daum C."/>
            <person name="Ezra D."/>
            <person name="Gonzalez J."/>
            <person name="Henrissat B."/>
            <person name="Kuo A."/>
            <person name="Liang C."/>
            <person name="Lipzen A."/>
            <person name="Lutzoni F."/>
            <person name="Magnuson J."/>
            <person name="Mondo S."/>
            <person name="Nolan M."/>
            <person name="Ohm R."/>
            <person name="Pangilinan J."/>
            <person name="Park H.-J."/>
            <person name="Ramirez L."/>
            <person name="Alfaro M."/>
            <person name="Sun H."/>
            <person name="Tritt A."/>
            <person name="Yoshinaga Y."/>
            <person name="Zwiers L.-H."/>
            <person name="Turgeon B."/>
            <person name="Goodwin S."/>
            <person name="Spatafora J."/>
            <person name="Crous P."/>
            <person name="Grigoriev I."/>
        </authorList>
    </citation>
    <scope>NUCLEOTIDE SEQUENCE</scope>
    <source>
        <strain evidence="3">CBS 110217</strain>
    </source>
</reference>
<feature type="region of interest" description="Disordered" evidence="1">
    <location>
        <begin position="65"/>
        <end position="115"/>
    </location>
</feature>
<feature type="compositionally biased region" description="Polar residues" evidence="1">
    <location>
        <begin position="334"/>
        <end position="346"/>
    </location>
</feature>
<feature type="region of interest" description="Disordered" evidence="1">
    <location>
        <begin position="385"/>
        <end position="446"/>
    </location>
</feature>
<dbReference type="InterPro" id="IPR044034">
    <property type="entry name" value="NAC-like_UBA"/>
</dbReference>
<protein>
    <recommendedName>
        <fullName evidence="2">Nascent polypeptide-associated complex subunit alpha-like UBA domain-containing protein</fullName>
    </recommendedName>
</protein>
<keyword evidence="4" id="KW-1185">Reference proteome</keyword>
<evidence type="ECO:0000313" key="4">
    <source>
        <dbReference type="Proteomes" id="UP000799777"/>
    </source>
</evidence>
<dbReference type="OrthoDB" id="10410312at2759"/>
<comment type="caution">
    <text evidence="3">The sequence shown here is derived from an EMBL/GenBank/DDBJ whole genome shotgun (WGS) entry which is preliminary data.</text>
</comment>
<proteinExistence type="predicted"/>
<feature type="compositionally biased region" description="Basic and acidic residues" evidence="1">
    <location>
        <begin position="69"/>
        <end position="78"/>
    </location>
</feature>
<dbReference type="Proteomes" id="UP000799777">
    <property type="component" value="Unassembled WGS sequence"/>
</dbReference>
<dbReference type="AlphaFoldDB" id="A0A9P4LH59"/>
<evidence type="ECO:0000256" key="1">
    <source>
        <dbReference type="SAM" id="MobiDB-lite"/>
    </source>
</evidence>
<organism evidence="3 4">
    <name type="scientific">Setomelanomma holmii</name>
    <dbReference type="NCBI Taxonomy" id="210430"/>
    <lineage>
        <taxon>Eukaryota</taxon>
        <taxon>Fungi</taxon>
        <taxon>Dikarya</taxon>
        <taxon>Ascomycota</taxon>
        <taxon>Pezizomycotina</taxon>
        <taxon>Dothideomycetes</taxon>
        <taxon>Pleosporomycetidae</taxon>
        <taxon>Pleosporales</taxon>
        <taxon>Pleosporineae</taxon>
        <taxon>Phaeosphaeriaceae</taxon>
        <taxon>Setomelanomma</taxon>
    </lineage>
</organism>
<accession>A0A9P4LH59</accession>